<sequence length="453" mass="47752">MRFLPRIPLYSAAVAMATAGTVLLATSPAHAEFTLEHALADEQFDCVPLEGGGEPLNTRPWAKNFIGLDDAQQYNRGTFERGEKQGQPVTIAIIDSGVEAGRSDVFGDRLLPGYDWWDPDGNGQCDSFYHGTAVAAIAAGGVVGDNDFVGVAPEANILPIRVFSGAKDEGGDDQKSRVTAGAINDAVANGADVINLSLVVVHTDELQAAVEAALAAGVVVVGATGNENKEMDDTSIEADQQTFFPANYPGVLAVGAHNPSGNWYADSNFGENIDLLAPGQNLAFPYAGGDWQEASGTSFASPFVAGAAALLKGEFGSEATPEWIQARLQETAIHPPDGFNIYQGYGVLNVAEALTAPYDESEVTSTEVQAVPTEDASAGLPLAEGDRQEIGALDVDYDPLGLEKTIAWASVGGSIVLVVLVLVLRTIIPKGRKRRWRAGTRDPERVLVKTDIT</sequence>
<organism evidence="9 10">
    <name type="scientific">Glycomyces endophyticus</name>
    <dbReference type="NCBI Taxonomy" id="480996"/>
    <lineage>
        <taxon>Bacteria</taxon>
        <taxon>Bacillati</taxon>
        <taxon>Actinomycetota</taxon>
        <taxon>Actinomycetes</taxon>
        <taxon>Glycomycetales</taxon>
        <taxon>Glycomycetaceae</taxon>
        <taxon>Glycomyces</taxon>
    </lineage>
</organism>
<accession>A0ABN2HS23</accession>
<dbReference type="InterPro" id="IPR036852">
    <property type="entry name" value="Peptidase_S8/S53_dom_sf"/>
</dbReference>
<feature type="active site" description="Charge relay system" evidence="5">
    <location>
        <position position="95"/>
    </location>
</feature>
<protein>
    <recommendedName>
        <fullName evidence="8">Peptidase S8/S53 domain-containing protein</fullName>
    </recommendedName>
</protein>
<dbReference type="InterPro" id="IPR050131">
    <property type="entry name" value="Peptidase_S8_subtilisin-like"/>
</dbReference>
<dbReference type="SUPFAM" id="SSF52743">
    <property type="entry name" value="Subtilisin-like"/>
    <property type="match status" value="1"/>
</dbReference>
<keyword evidence="7" id="KW-0732">Signal</keyword>
<evidence type="ECO:0000256" key="5">
    <source>
        <dbReference type="PROSITE-ProRule" id="PRU01240"/>
    </source>
</evidence>
<proteinExistence type="inferred from homology"/>
<feature type="signal peptide" evidence="7">
    <location>
        <begin position="1"/>
        <end position="31"/>
    </location>
</feature>
<comment type="similarity">
    <text evidence="1 5">Belongs to the peptidase S8 family.</text>
</comment>
<dbReference type="Gene3D" id="3.40.50.200">
    <property type="entry name" value="Peptidase S8/S53 domain"/>
    <property type="match status" value="1"/>
</dbReference>
<feature type="domain" description="Peptidase S8/S53" evidence="8">
    <location>
        <begin position="87"/>
        <end position="346"/>
    </location>
</feature>
<feature type="active site" description="Charge relay system" evidence="5">
    <location>
        <position position="130"/>
    </location>
</feature>
<evidence type="ECO:0000313" key="9">
    <source>
        <dbReference type="EMBL" id="GAA1692564.1"/>
    </source>
</evidence>
<dbReference type="Pfam" id="PF00082">
    <property type="entry name" value="Peptidase_S8"/>
    <property type="match status" value="1"/>
</dbReference>
<dbReference type="PANTHER" id="PTHR43806:SF11">
    <property type="entry name" value="CEREVISIN-RELATED"/>
    <property type="match status" value="1"/>
</dbReference>
<evidence type="ECO:0000256" key="2">
    <source>
        <dbReference type="ARBA" id="ARBA00022670"/>
    </source>
</evidence>
<dbReference type="PRINTS" id="PR00723">
    <property type="entry name" value="SUBTILISIN"/>
</dbReference>
<keyword evidence="3 5" id="KW-0378">Hydrolase</keyword>
<keyword evidence="4 5" id="KW-0720">Serine protease</keyword>
<dbReference type="InterPro" id="IPR000209">
    <property type="entry name" value="Peptidase_S8/S53_dom"/>
</dbReference>
<feature type="chain" id="PRO_5047476460" description="Peptidase S8/S53 domain-containing protein" evidence="7">
    <location>
        <begin position="32"/>
        <end position="453"/>
    </location>
</feature>
<evidence type="ECO:0000259" key="8">
    <source>
        <dbReference type="Pfam" id="PF00082"/>
    </source>
</evidence>
<keyword evidence="10" id="KW-1185">Reference proteome</keyword>
<name>A0ABN2HS23_9ACTN</name>
<dbReference type="PROSITE" id="PS00138">
    <property type="entry name" value="SUBTILASE_SER"/>
    <property type="match status" value="1"/>
</dbReference>
<feature type="active site" description="Charge relay system" evidence="5">
    <location>
        <position position="298"/>
    </location>
</feature>
<keyword evidence="6" id="KW-0472">Membrane</keyword>
<dbReference type="InterPro" id="IPR015500">
    <property type="entry name" value="Peptidase_S8_subtilisin-rel"/>
</dbReference>
<evidence type="ECO:0000256" key="6">
    <source>
        <dbReference type="SAM" id="Phobius"/>
    </source>
</evidence>
<dbReference type="EMBL" id="BAAAQF010000025">
    <property type="protein sequence ID" value="GAA1692564.1"/>
    <property type="molecule type" value="Genomic_DNA"/>
</dbReference>
<dbReference type="Proteomes" id="UP001499851">
    <property type="component" value="Unassembled WGS sequence"/>
</dbReference>
<gene>
    <name evidence="9" type="ORF">GCM10009830_45460</name>
</gene>
<feature type="transmembrane region" description="Helical" evidence="6">
    <location>
        <begin position="406"/>
        <end position="428"/>
    </location>
</feature>
<evidence type="ECO:0000313" key="10">
    <source>
        <dbReference type="Proteomes" id="UP001499851"/>
    </source>
</evidence>
<keyword evidence="6" id="KW-1133">Transmembrane helix</keyword>
<reference evidence="9 10" key="1">
    <citation type="journal article" date="2019" name="Int. J. Syst. Evol. Microbiol.">
        <title>The Global Catalogue of Microorganisms (GCM) 10K type strain sequencing project: providing services to taxonomists for standard genome sequencing and annotation.</title>
        <authorList>
            <consortium name="The Broad Institute Genomics Platform"/>
            <consortium name="The Broad Institute Genome Sequencing Center for Infectious Disease"/>
            <person name="Wu L."/>
            <person name="Ma J."/>
        </authorList>
    </citation>
    <scope>NUCLEOTIDE SEQUENCE [LARGE SCALE GENOMIC DNA]</scope>
    <source>
        <strain evidence="9 10">JCM 16001</strain>
    </source>
</reference>
<evidence type="ECO:0000256" key="3">
    <source>
        <dbReference type="ARBA" id="ARBA00022801"/>
    </source>
</evidence>
<keyword evidence="2 5" id="KW-0645">Protease</keyword>
<keyword evidence="6" id="KW-0812">Transmembrane</keyword>
<dbReference type="PANTHER" id="PTHR43806">
    <property type="entry name" value="PEPTIDASE S8"/>
    <property type="match status" value="1"/>
</dbReference>
<evidence type="ECO:0000256" key="1">
    <source>
        <dbReference type="ARBA" id="ARBA00011073"/>
    </source>
</evidence>
<dbReference type="InterPro" id="IPR023828">
    <property type="entry name" value="Peptidase_S8_Ser-AS"/>
</dbReference>
<evidence type="ECO:0000256" key="7">
    <source>
        <dbReference type="SAM" id="SignalP"/>
    </source>
</evidence>
<comment type="caution">
    <text evidence="9">The sequence shown here is derived from an EMBL/GenBank/DDBJ whole genome shotgun (WGS) entry which is preliminary data.</text>
</comment>
<dbReference type="PROSITE" id="PS51892">
    <property type="entry name" value="SUBTILASE"/>
    <property type="match status" value="1"/>
</dbReference>
<evidence type="ECO:0000256" key="4">
    <source>
        <dbReference type="ARBA" id="ARBA00022825"/>
    </source>
</evidence>